<protein>
    <submittedName>
        <fullName evidence="1">Sel1 repeat family protein</fullName>
    </submittedName>
</protein>
<sequence length="297" mass="31632">MRGGQVKYPVWQWTRILQPAIAGMLLWGCAAHSPTTPHPISAPGTGLLSGVEGHVSDVLQQALTGDPAARRMYGQWLAETGETEKARTVLTPAAEKGDIRAQYQLGLVLAGRNSPETWCAAVDWMTRAATGGLPVARRTLGDWLTEGVIISPDPVAALGWYQKAAEQGDARAQNATGAALSAGRGVPRNLSEALVWYRKAAEQGNALAAFNLGNVYWTGSGTRANAGVAFAWYALAENNAALDEGTLHRVAQKMKKRASLLAARRGRLPAAVALAEQYIRHYGRQAGPVPSSTDITE</sequence>
<dbReference type="SMART" id="SM00671">
    <property type="entry name" value="SEL1"/>
    <property type="match status" value="4"/>
</dbReference>
<dbReference type="Proteomes" id="UP000839852">
    <property type="component" value="Unassembled WGS sequence"/>
</dbReference>
<dbReference type="PANTHER" id="PTHR43628">
    <property type="entry name" value="ACTIVATOR OF C KINASE PROTEIN 1-RELATED"/>
    <property type="match status" value="1"/>
</dbReference>
<gene>
    <name evidence="1" type="ORF">DPA05_25405</name>
</gene>
<dbReference type="SUPFAM" id="SSF81901">
    <property type="entry name" value="HCP-like"/>
    <property type="match status" value="1"/>
</dbReference>
<evidence type="ECO:0000313" key="1">
    <source>
        <dbReference type="EMBL" id="ECE6362910.1"/>
    </source>
</evidence>
<name>A0A5Y2LZQ6_SALER</name>
<dbReference type="Pfam" id="PF08238">
    <property type="entry name" value="Sel1"/>
    <property type="match status" value="4"/>
</dbReference>
<organism evidence="1">
    <name type="scientific">Salmonella enterica subsp. salamae</name>
    <dbReference type="NCBI Taxonomy" id="59202"/>
    <lineage>
        <taxon>Bacteria</taxon>
        <taxon>Pseudomonadati</taxon>
        <taxon>Pseudomonadota</taxon>
        <taxon>Gammaproteobacteria</taxon>
        <taxon>Enterobacterales</taxon>
        <taxon>Enterobacteriaceae</taxon>
        <taxon>Salmonella</taxon>
    </lineage>
</organism>
<dbReference type="EMBL" id="AAIIOQ010000059">
    <property type="protein sequence ID" value="ECE6362910.1"/>
    <property type="molecule type" value="Genomic_DNA"/>
</dbReference>
<dbReference type="InterPro" id="IPR011990">
    <property type="entry name" value="TPR-like_helical_dom_sf"/>
</dbReference>
<dbReference type="AlphaFoldDB" id="A0A5Y2LZQ6"/>
<accession>A0A5Y2LZQ6</accession>
<proteinExistence type="predicted"/>
<dbReference type="Gene3D" id="1.25.40.10">
    <property type="entry name" value="Tetratricopeptide repeat domain"/>
    <property type="match status" value="2"/>
</dbReference>
<dbReference type="PANTHER" id="PTHR43628:SF1">
    <property type="entry name" value="CHITIN SYNTHASE REGULATORY FACTOR 2-RELATED"/>
    <property type="match status" value="1"/>
</dbReference>
<dbReference type="InterPro" id="IPR052945">
    <property type="entry name" value="Mitotic_Regulator"/>
</dbReference>
<reference evidence="1" key="1">
    <citation type="submission" date="2018-06" db="EMBL/GenBank/DDBJ databases">
        <authorList>
            <person name="Ashton P.M."/>
            <person name="Dallman T."/>
            <person name="Nair S."/>
            <person name="De Pinna E."/>
            <person name="Peters T."/>
            <person name="Grant K."/>
        </authorList>
    </citation>
    <scope>NUCLEOTIDE SEQUENCE [LARGE SCALE GENOMIC DNA]</scope>
    <source>
        <strain evidence="1">319688</strain>
    </source>
</reference>
<dbReference type="InterPro" id="IPR006597">
    <property type="entry name" value="Sel1-like"/>
</dbReference>
<comment type="caution">
    <text evidence="1">The sequence shown here is derived from an EMBL/GenBank/DDBJ whole genome shotgun (WGS) entry which is preliminary data.</text>
</comment>